<dbReference type="SUPFAM" id="SSF52540">
    <property type="entry name" value="P-loop containing nucleoside triphosphate hydrolases"/>
    <property type="match status" value="1"/>
</dbReference>
<gene>
    <name evidence="1" type="ORF">SORDD30_01109</name>
</gene>
<proteinExistence type="predicted"/>
<evidence type="ECO:0000313" key="2">
    <source>
        <dbReference type="Proteomes" id="UP000070220"/>
    </source>
</evidence>
<organism evidence="1 2">
    <name type="scientific">Streptococcus oralis</name>
    <dbReference type="NCBI Taxonomy" id="1303"/>
    <lineage>
        <taxon>Bacteria</taxon>
        <taxon>Bacillati</taxon>
        <taxon>Bacillota</taxon>
        <taxon>Bacilli</taxon>
        <taxon>Lactobacillales</taxon>
        <taxon>Streptococcaceae</taxon>
        <taxon>Streptococcus</taxon>
    </lineage>
</organism>
<dbReference type="RefSeq" id="WP_061421310.1">
    <property type="nucleotide sequence ID" value="NZ_KQ970370.1"/>
</dbReference>
<dbReference type="InterPro" id="IPR027417">
    <property type="entry name" value="P-loop_NTPase"/>
</dbReference>
<evidence type="ECO:0000313" key="1">
    <source>
        <dbReference type="EMBL" id="KXT98432.1"/>
    </source>
</evidence>
<sequence>MTEFETLESLAANLISKKSKSSLLYAFNGSGKTRLSMAVKEKLDSDELGQIQDMEIDEKKIFYFNAFTEDLFSWDNDLQDDWDRKLNINLDSTFLKYILEDQGKENEIINLFQDYLGIFPEGNALRAKQQIILPSFQDNFTTVKFSKTYTAKNGNGEDERITEDNIKISKGEESSFIWSIFYTFLDEVIQTKNEDQDSFPNLKYIFIDDPVSSLDERKIIEMAVDLASLIKKSNFTKATDTVPNSSGLKFIITTHHPLFFNVLFNELKSDSCSRFVLEHKLQLTTGDETYHLKETSDSPFAYHLKVIDIIDEAIKENQLEKYHYNLLRSLFEKTSTFLGYKSWEEIIPESEKDEVHRRYLNLFSHDKQSFEEFPDITEDDKEQFKVIYKSFIEKYYFNTDISHLN</sequence>
<comment type="caution">
    <text evidence="1">The sequence shown here is derived from an EMBL/GenBank/DDBJ whole genome shotgun (WGS) entry which is preliminary data.</text>
</comment>
<reference evidence="1 2" key="1">
    <citation type="submission" date="2016-01" db="EMBL/GenBank/DDBJ databases">
        <title>Highly variable Streptococcus oralis are common among viridans streptococci isolated from primates.</title>
        <authorList>
            <person name="Denapaite D."/>
            <person name="Rieger M."/>
            <person name="Koendgen S."/>
            <person name="Brueckner R."/>
            <person name="Ochigava I."/>
            <person name="Kappeler P."/>
            <person name="Maetz-Rensing K."/>
            <person name="Leendertz F."/>
            <person name="Hakenbeck R."/>
        </authorList>
    </citation>
    <scope>NUCLEOTIDE SEQUENCE [LARGE SCALE GENOMIC DNA]</scope>
    <source>
        <strain evidence="1 2">DD30</strain>
    </source>
</reference>
<dbReference type="Proteomes" id="UP000070220">
    <property type="component" value="Unassembled WGS sequence"/>
</dbReference>
<dbReference type="EMBL" id="LQRP01000039">
    <property type="protein sequence ID" value="KXT98432.1"/>
    <property type="molecule type" value="Genomic_DNA"/>
</dbReference>
<name>A0A139Q871_STROR</name>
<accession>A0A139Q871</accession>
<protein>
    <submittedName>
        <fullName evidence="1">Anticodon nuclease</fullName>
    </submittedName>
</protein>
<dbReference type="AlphaFoldDB" id="A0A139Q871"/>
<dbReference type="PATRIC" id="fig|1303.83.peg.1163"/>